<organism evidence="1 2">
    <name type="scientific">Microlunatus ginsengisoli</name>
    <dbReference type="NCBI Taxonomy" id="363863"/>
    <lineage>
        <taxon>Bacteria</taxon>
        <taxon>Bacillati</taxon>
        <taxon>Actinomycetota</taxon>
        <taxon>Actinomycetes</taxon>
        <taxon>Propionibacteriales</taxon>
        <taxon>Propionibacteriaceae</taxon>
        <taxon>Microlunatus</taxon>
    </lineage>
</organism>
<protein>
    <recommendedName>
        <fullName evidence="3">PQQ-like domain-containing protein</fullName>
    </recommendedName>
</protein>
<evidence type="ECO:0000313" key="2">
    <source>
        <dbReference type="Proteomes" id="UP001501490"/>
    </source>
</evidence>
<sequence>MAALLLIATGCTAGPVTPPAPSPAPPVQLDGWGRVPLPDAMHASSIALIGRTLVVGGYVGTGTDRAPALARGAAADPHFAAADVAPQTPYGKVADLVSVTGSGSSVVALGAAHGGAHSNFRWTVWSGSTGRVIDRPQSFYAFGGEEAGGLLDVAWDGSGPMIVGTWQGARGLDGRIWRVAHDRWSRQAPVPALTNTATRQVAPRAAETRSGATVISGSVIDLADGVHQSAAIWRGSGASWTLTVLPDAGRRSEAWSTDCAASCATLGSRDGVAALWDDGARAPLPELTVGDGDNGVVLNGSDRVLAALSSSGSGRLLVGHAGEWRAYTAPDGVVRAALLVGSRLYLVTEDGGGSLWSRDVSDLLAR</sequence>
<keyword evidence="2" id="KW-1185">Reference proteome</keyword>
<evidence type="ECO:0008006" key="3">
    <source>
        <dbReference type="Google" id="ProtNLM"/>
    </source>
</evidence>
<evidence type="ECO:0000313" key="1">
    <source>
        <dbReference type="EMBL" id="GAA3628302.1"/>
    </source>
</evidence>
<gene>
    <name evidence="1" type="ORF">GCM10022236_33300</name>
</gene>
<name>A0ABP7AAH2_9ACTN</name>
<comment type="caution">
    <text evidence="1">The sequence shown here is derived from an EMBL/GenBank/DDBJ whole genome shotgun (WGS) entry which is preliminary data.</text>
</comment>
<proteinExistence type="predicted"/>
<dbReference type="EMBL" id="BAABAB010000022">
    <property type="protein sequence ID" value="GAA3628302.1"/>
    <property type="molecule type" value="Genomic_DNA"/>
</dbReference>
<dbReference type="Proteomes" id="UP001501490">
    <property type="component" value="Unassembled WGS sequence"/>
</dbReference>
<reference evidence="2" key="1">
    <citation type="journal article" date="2019" name="Int. J. Syst. Evol. Microbiol.">
        <title>The Global Catalogue of Microorganisms (GCM) 10K type strain sequencing project: providing services to taxonomists for standard genome sequencing and annotation.</title>
        <authorList>
            <consortium name="The Broad Institute Genomics Platform"/>
            <consortium name="The Broad Institute Genome Sequencing Center for Infectious Disease"/>
            <person name="Wu L."/>
            <person name="Ma J."/>
        </authorList>
    </citation>
    <scope>NUCLEOTIDE SEQUENCE [LARGE SCALE GENOMIC DNA]</scope>
    <source>
        <strain evidence="2">JCM 16929</strain>
    </source>
</reference>
<accession>A0ABP7AAH2</accession>